<evidence type="ECO:0000313" key="7">
    <source>
        <dbReference type="Proteomes" id="UP000033452"/>
    </source>
</evidence>
<dbReference type="GO" id="GO:0016757">
    <property type="term" value="F:glycosyltransferase activity"/>
    <property type="evidence" value="ECO:0007669"/>
    <property type="project" value="UniProtKB-KW"/>
</dbReference>
<evidence type="ECO:0000256" key="3">
    <source>
        <dbReference type="ARBA" id="ARBA00022679"/>
    </source>
</evidence>
<dbReference type="SUPFAM" id="SSF53448">
    <property type="entry name" value="Nucleotide-diphospho-sugar transferases"/>
    <property type="match status" value="1"/>
</dbReference>
<proteinExistence type="inferred from homology"/>
<comment type="similarity">
    <text evidence="1">Belongs to the glycosyltransferase 2 family.</text>
</comment>
<dbReference type="Pfam" id="PF13632">
    <property type="entry name" value="Glyco_trans_2_3"/>
    <property type="match status" value="1"/>
</dbReference>
<organism evidence="6 7">
    <name type="scientific">Pseudoalteromonas rubra</name>
    <dbReference type="NCBI Taxonomy" id="43658"/>
    <lineage>
        <taxon>Bacteria</taxon>
        <taxon>Pseudomonadati</taxon>
        <taxon>Pseudomonadota</taxon>
        <taxon>Gammaproteobacteria</taxon>
        <taxon>Alteromonadales</taxon>
        <taxon>Pseudoalteromonadaceae</taxon>
        <taxon>Pseudoalteromonas</taxon>
    </lineage>
</organism>
<dbReference type="AlphaFoldDB" id="A0A0F4QD78"/>
<keyword evidence="4" id="KW-0472">Membrane</keyword>
<evidence type="ECO:0000256" key="1">
    <source>
        <dbReference type="ARBA" id="ARBA00006739"/>
    </source>
</evidence>
<dbReference type="PANTHER" id="PTHR43630">
    <property type="entry name" value="POLY-BETA-1,6-N-ACETYL-D-GLUCOSAMINE SYNTHASE"/>
    <property type="match status" value="1"/>
</dbReference>
<dbReference type="PATRIC" id="fig|43658.5.peg.4695"/>
<keyword evidence="4" id="KW-1133">Transmembrane helix</keyword>
<reference evidence="6 7" key="1">
    <citation type="journal article" date="2015" name="BMC Genomics">
        <title>Genome mining reveals unlocked bioactive potential of marine Gram-negative bacteria.</title>
        <authorList>
            <person name="Machado H."/>
            <person name="Sonnenschein E.C."/>
            <person name="Melchiorsen J."/>
            <person name="Gram L."/>
        </authorList>
    </citation>
    <scope>NUCLEOTIDE SEQUENCE [LARGE SCALE GENOMIC DNA]</scope>
    <source>
        <strain evidence="6 7">S2471</strain>
    </source>
</reference>
<evidence type="ECO:0000256" key="4">
    <source>
        <dbReference type="SAM" id="Phobius"/>
    </source>
</evidence>
<gene>
    <name evidence="6" type="ORF">TW77_22275</name>
</gene>
<name>A0A0F4QD78_9GAMM</name>
<evidence type="ECO:0000256" key="2">
    <source>
        <dbReference type="ARBA" id="ARBA00022676"/>
    </source>
</evidence>
<dbReference type="PANTHER" id="PTHR43630:SF1">
    <property type="entry name" value="POLY-BETA-1,6-N-ACETYL-D-GLUCOSAMINE SYNTHASE"/>
    <property type="match status" value="1"/>
</dbReference>
<keyword evidence="4" id="KW-0812">Transmembrane</keyword>
<dbReference type="InterPro" id="IPR001173">
    <property type="entry name" value="Glyco_trans_2-like"/>
</dbReference>
<dbReference type="EMBL" id="JXYA01000065">
    <property type="protein sequence ID" value="KJZ05641.1"/>
    <property type="molecule type" value="Genomic_DNA"/>
</dbReference>
<evidence type="ECO:0000313" key="6">
    <source>
        <dbReference type="EMBL" id="KJZ05641.1"/>
    </source>
</evidence>
<dbReference type="Gene3D" id="3.90.550.10">
    <property type="entry name" value="Spore Coat Polysaccharide Biosynthesis Protein SpsA, Chain A"/>
    <property type="match status" value="1"/>
</dbReference>
<keyword evidence="3 6" id="KW-0808">Transferase</keyword>
<feature type="domain" description="Glycosyltransferase 2-like" evidence="5">
    <location>
        <begin position="144"/>
        <end position="305"/>
    </location>
</feature>
<dbReference type="OrthoDB" id="9806824at2"/>
<dbReference type="Proteomes" id="UP000033452">
    <property type="component" value="Unassembled WGS sequence"/>
</dbReference>
<dbReference type="RefSeq" id="WP_046007152.1">
    <property type="nucleotide sequence ID" value="NZ_JXYA01000065.1"/>
</dbReference>
<dbReference type="InterPro" id="IPR029044">
    <property type="entry name" value="Nucleotide-diphossugar_trans"/>
</dbReference>
<accession>A0A0F4QD78</accession>
<keyword evidence="7" id="KW-1185">Reference proteome</keyword>
<evidence type="ECO:0000259" key="5">
    <source>
        <dbReference type="Pfam" id="PF13632"/>
    </source>
</evidence>
<comment type="caution">
    <text evidence="6">The sequence shown here is derived from an EMBL/GenBank/DDBJ whole genome shotgun (WGS) entry which is preliminary data.</text>
</comment>
<feature type="transmembrane region" description="Helical" evidence="4">
    <location>
        <begin position="298"/>
        <end position="316"/>
    </location>
</feature>
<keyword evidence="2" id="KW-0328">Glycosyltransferase</keyword>
<protein>
    <submittedName>
        <fullName evidence="6">Glycosyl transferase</fullName>
    </submittedName>
</protein>
<sequence length="367" mass="41365">MKDYQLTWLAQRVTTQTTAVLVPFYNEAGDKTNFAERLAYFDGLAARHPELDIILIDDGSTDQPFAADTEKLTHLSLSIVTPNGQKIGALYTQIKALPHQYIIFTDFDTELQGLDNLPEIHDKLAADSASMGCYFSMRPTEGNTPAVQFQMLEYALERASYQFSKNEGSVPIMPGAGCLYKRPIIEALLSRHSGLRSGEDRETCLLGLELGYTVFYAPQIQALTQPPQTFHALLQQRRRWSQGFVEVALHKAAFYRNQMAEKTVLGLRHRIDMISVSIFLLMPLLLLMAFLISSTVGVALVLAWTALGFVETFWLYSKARDEFRTIPNHKLKLCLIPFARVLLEVPTWWRVIGRVCLNRLQGKGACA</sequence>